<proteinExistence type="inferred from homology"/>
<dbReference type="GO" id="GO:0003729">
    <property type="term" value="F:mRNA binding"/>
    <property type="evidence" value="ECO:0007669"/>
    <property type="project" value="TreeGrafter"/>
</dbReference>
<comment type="similarity">
    <text evidence="1">Belongs to the PPR family. P subfamily.</text>
</comment>
<dbReference type="Pfam" id="PF10536">
    <property type="entry name" value="PMD"/>
    <property type="match status" value="1"/>
</dbReference>
<dbReference type="PROSITE" id="PS51375">
    <property type="entry name" value="PPR"/>
    <property type="match status" value="4"/>
</dbReference>
<dbReference type="Pfam" id="PF01535">
    <property type="entry name" value="PPR"/>
    <property type="match status" value="2"/>
</dbReference>
<evidence type="ECO:0000256" key="1">
    <source>
        <dbReference type="ARBA" id="ARBA00007626"/>
    </source>
</evidence>
<accession>A0A6A3AQG4</accession>
<dbReference type="PANTHER" id="PTHR47933:SF11">
    <property type="entry name" value="PENTATRICOPEPTIDE REPEAT-CONTAINING PROTEIN 2"/>
    <property type="match status" value="1"/>
</dbReference>
<gene>
    <name evidence="5" type="ORF">F3Y22_tig00110387pilonHSYRG00033</name>
</gene>
<dbReference type="InterPro" id="IPR002885">
    <property type="entry name" value="PPR_rpt"/>
</dbReference>
<evidence type="ECO:0000259" key="4">
    <source>
        <dbReference type="Pfam" id="PF10536"/>
    </source>
</evidence>
<keyword evidence="6" id="KW-1185">Reference proteome</keyword>
<dbReference type="PANTHER" id="PTHR47933">
    <property type="entry name" value="PENTATRICOPEPTIDE REPEAT-CONTAINING PROTEIN 1, MITOCHONDRIAL"/>
    <property type="match status" value="1"/>
</dbReference>
<dbReference type="InterPro" id="IPR051240">
    <property type="entry name" value="Mito_RNA-Proc/Resp"/>
</dbReference>
<evidence type="ECO:0000313" key="6">
    <source>
        <dbReference type="Proteomes" id="UP000436088"/>
    </source>
</evidence>
<feature type="repeat" description="PPR" evidence="3">
    <location>
        <begin position="581"/>
        <end position="615"/>
    </location>
</feature>
<dbReference type="Pfam" id="PF14223">
    <property type="entry name" value="Retrotran_gag_2"/>
    <property type="match status" value="1"/>
</dbReference>
<name>A0A6A3AQG4_HIBSY</name>
<sequence length="723" mass="81226">MFNHLETVLEEALSILNTTDKKMASTCGPNEYGRVFSCSNAKEICDKLQVTHEGTDEVRETKISLLNHSYENFKMKPDEDIKAMNDRFSMIVNGLKGFGEVISNENLSDEDDSNDEDEVANLCLMAIEGESMLEIPIRLWPYLVEARFCYVARYEGHCNVESNMISALVEWWRPEAHTFHLLCGECMITLEDVSIHLGLPVDEGVLSGVAHGNWNSLCHEYLGGEQVKMYARSSILQLIGGLLMPDKSHNQVHCKCVVLLTIGKMLSTDISFYYSLGRGIACPLCPIVKNSLVFTLLLRWYTARKDHCDLPDELESTRLLIDQKAGTESMLVHPDKNMGSPLATSDAVYKPMDMVKQGLQLGKSGAYELLMNAPYTTVHFATYEAVKRGLIEISPECNSVFGVFSLLSCVFLHQAEAIIKKPVIDIEMVKDMDTSEHGKGSESGDSTVVDAKLNANQSDAIHQEPDMNESSNCGHEDYGNISSSQSMFDQYDNEKRKEMARLLLPVGVNDTVIPGVEWDEDFFVLMIDSYGKADIVQEAVKIFQKMEELGMDRTINMMLSLRLDTANRFYEDMKTRGIAPDTVTYNTLINGYTQFKRMEEDEKLFVETKAKNLAPTIISYTTTINGYVVVEQVDDGLRFFEEMKSIGIKPNASSDVLKAMIRLSIPIEAGHYGVLIENFCKANEFDQAIKLLDKLVEKEIVLRPENSLEIEDIRTLIRAVSNG</sequence>
<dbReference type="InterPro" id="IPR019557">
    <property type="entry name" value="AminoTfrase-like_pln_mobile"/>
</dbReference>
<dbReference type="AlphaFoldDB" id="A0A6A3AQG4"/>
<dbReference type="InterPro" id="IPR011990">
    <property type="entry name" value="TPR-like_helical_dom_sf"/>
</dbReference>
<keyword evidence="2" id="KW-0677">Repeat</keyword>
<organism evidence="5 6">
    <name type="scientific">Hibiscus syriacus</name>
    <name type="common">Rose of Sharon</name>
    <dbReference type="NCBI Taxonomy" id="106335"/>
    <lineage>
        <taxon>Eukaryota</taxon>
        <taxon>Viridiplantae</taxon>
        <taxon>Streptophyta</taxon>
        <taxon>Embryophyta</taxon>
        <taxon>Tracheophyta</taxon>
        <taxon>Spermatophyta</taxon>
        <taxon>Magnoliopsida</taxon>
        <taxon>eudicotyledons</taxon>
        <taxon>Gunneridae</taxon>
        <taxon>Pentapetalae</taxon>
        <taxon>rosids</taxon>
        <taxon>malvids</taxon>
        <taxon>Malvales</taxon>
        <taxon>Malvaceae</taxon>
        <taxon>Malvoideae</taxon>
        <taxon>Hibiscus</taxon>
    </lineage>
</organism>
<feature type="repeat" description="PPR" evidence="3">
    <location>
        <begin position="519"/>
        <end position="553"/>
    </location>
</feature>
<comment type="caution">
    <text evidence="5">The sequence shown here is derived from an EMBL/GenBank/DDBJ whole genome shotgun (WGS) entry which is preliminary data.</text>
</comment>
<protein>
    <submittedName>
        <fullName evidence="5">NADH dehydrogenase 1 alpha subcomplex subunit 1</fullName>
    </submittedName>
</protein>
<feature type="domain" description="Aminotransferase-like plant mobile" evidence="4">
    <location>
        <begin position="158"/>
        <end position="227"/>
    </location>
</feature>
<dbReference type="EMBL" id="VEPZ02000966">
    <property type="protein sequence ID" value="KAE8706864.1"/>
    <property type="molecule type" value="Genomic_DNA"/>
</dbReference>
<feature type="repeat" description="PPR" evidence="3">
    <location>
        <begin position="616"/>
        <end position="650"/>
    </location>
</feature>
<evidence type="ECO:0000256" key="2">
    <source>
        <dbReference type="ARBA" id="ARBA00022737"/>
    </source>
</evidence>
<dbReference type="Proteomes" id="UP000436088">
    <property type="component" value="Unassembled WGS sequence"/>
</dbReference>
<feature type="repeat" description="PPR" evidence="3">
    <location>
        <begin position="668"/>
        <end position="702"/>
    </location>
</feature>
<dbReference type="Gene3D" id="1.25.40.10">
    <property type="entry name" value="Tetratricopeptide repeat domain"/>
    <property type="match status" value="1"/>
</dbReference>
<dbReference type="NCBIfam" id="TIGR00756">
    <property type="entry name" value="PPR"/>
    <property type="match status" value="3"/>
</dbReference>
<evidence type="ECO:0000256" key="3">
    <source>
        <dbReference type="PROSITE-ProRule" id="PRU00708"/>
    </source>
</evidence>
<evidence type="ECO:0000313" key="5">
    <source>
        <dbReference type="EMBL" id="KAE8706864.1"/>
    </source>
</evidence>
<reference evidence="5" key="1">
    <citation type="submission" date="2019-09" db="EMBL/GenBank/DDBJ databases">
        <title>Draft genome information of white flower Hibiscus syriacus.</title>
        <authorList>
            <person name="Kim Y.-M."/>
        </authorList>
    </citation>
    <scope>NUCLEOTIDE SEQUENCE [LARGE SCALE GENOMIC DNA]</scope>
    <source>
        <strain evidence="5">YM2019G1</strain>
    </source>
</reference>
<dbReference type="Pfam" id="PF13041">
    <property type="entry name" value="PPR_2"/>
    <property type="match status" value="1"/>
</dbReference>